<dbReference type="OrthoDB" id="7701360at2759"/>
<evidence type="ECO:0000256" key="1">
    <source>
        <dbReference type="SAM" id="MobiDB-lite"/>
    </source>
</evidence>
<keyword evidence="2" id="KW-0732">Signal</keyword>
<feature type="compositionally biased region" description="Low complexity" evidence="1">
    <location>
        <begin position="508"/>
        <end position="528"/>
    </location>
</feature>
<keyword evidence="4" id="KW-1185">Reference proteome</keyword>
<accession>A0A9N9XSX8</accession>
<feature type="region of interest" description="Disordered" evidence="1">
    <location>
        <begin position="911"/>
        <end position="948"/>
    </location>
</feature>
<organism evidence="3 4">
    <name type="scientific">Phyllotreta striolata</name>
    <name type="common">Striped flea beetle</name>
    <name type="synonym">Crioceris striolata</name>
    <dbReference type="NCBI Taxonomy" id="444603"/>
    <lineage>
        <taxon>Eukaryota</taxon>
        <taxon>Metazoa</taxon>
        <taxon>Ecdysozoa</taxon>
        <taxon>Arthropoda</taxon>
        <taxon>Hexapoda</taxon>
        <taxon>Insecta</taxon>
        <taxon>Pterygota</taxon>
        <taxon>Neoptera</taxon>
        <taxon>Endopterygota</taxon>
        <taxon>Coleoptera</taxon>
        <taxon>Polyphaga</taxon>
        <taxon>Cucujiformia</taxon>
        <taxon>Chrysomeloidea</taxon>
        <taxon>Chrysomelidae</taxon>
        <taxon>Galerucinae</taxon>
        <taxon>Alticini</taxon>
        <taxon>Phyllotreta</taxon>
    </lineage>
</organism>
<evidence type="ECO:0000313" key="4">
    <source>
        <dbReference type="Proteomes" id="UP001153712"/>
    </source>
</evidence>
<name>A0A9N9XSX8_PHYSR</name>
<feature type="compositionally biased region" description="Acidic residues" evidence="1">
    <location>
        <begin position="461"/>
        <end position="470"/>
    </location>
</feature>
<gene>
    <name evidence="3" type="ORF">PHYEVI_LOCUS10184</name>
</gene>
<feature type="compositionally biased region" description="Basic residues" evidence="1">
    <location>
        <begin position="427"/>
        <end position="437"/>
    </location>
</feature>
<feature type="compositionally biased region" description="Acidic residues" evidence="1">
    <location>
        <begin position="143"/>
        <end position="152"/>
    </location>
</feature>
<feature type="compositionally biased region" description="Low complexity" evidence="1">
    <location>
        <begin position="911"/>
        <end position="941"/>
    </location>
</feature>
<dbReference type="EMBL" id="OU900100">
    <property type="protein sequence ID" value="CAG9863909.1"/>
    <property type="molecule type" value="Genomic_DNA"/>
</dbReference>
<feature type="compositionally biased region" description="Polar residues" evidence="1">
    <location>
        <begin position="487"/>
        <end position="502"/>
    </location>
</feature>
<feature type="compositionally biased region" description="Basic and acidic residues" evidence="1">
    <location>
        <begin position="448"/>
        <end position="460"/>
    </location>
</feature>
<sequence length="948" mass="103951">MKFLLLFLLLSLILLTHAQRRTTAKSVTEPESPKPPSRGRGRSRFVASPEYSQLRDSSSTTELPSRKTIASRRRVVENVEPKFASRASVAPKSIPSRRPASSLAETADKIFLNDNVERKPARAGFSSRTPTRTVNKKQKPSYEVEEIITDDPDPFKKSKKPRVYTETNFNYPKRTAEVTESSISSPESPSSTNLVDEQPDSTLKPEPEAPIDTLTPTEIQSEDIQKTSTTRPKTPEPTRQQSLNRRKVLRKKPQEPPAPVSTTTRTRTRTRPTQRPDYYFQSVSTSVPSSAFRRRVDNLFASIEPRTGPSVFNADSTVEYRSRTGRKIDASPDRVTLPIPGRGRRVTTPRGVETTAAARSRGGRFRQREMPAFDERKLEVLPLFEEEPKVVYREKPSGVATAEIVTKTFKPQIRESVVSEVNEVTSRRKVPRKKIIKQKVAPGSRGTKKSEVKLEKKQSSEEIDETDNYPEEFKALIKAKKEHKKPTSTVATPTTRSGSVKQNDNKLIPSSTTTRRPPSTTTSISFSSKVPARASTSLPVVPKGSKYFSRSNNSISKPERSYPYKPTNRGRSTFSTKHPDTNRSSTKAFKKYRGGTTTNAPRYVPTIPSAPYVPTVPVVGRPGGVARRAYHQEDIAGLQVISIDEPVPVHAIRSANLVSEDYQNSSSSIPKPLPLVSDGTTEKPASIIERIINSITARSTVSPSVDAVTKITASTTESPSAILKLAPKRQIDSTDETRQQTNLVDSIVPTTENPTTIIEKILSSLNAIQATDIAGVQVGTDFNTLSSFTTTPLPSVTKSSTGSLLALDSTSVVPLSILDEIDPEDILQKQTIGRLLDLLNGLVSTRRTDEVVVTPVNYGTFSSDSTISSAPSTISLSTITATPEVLSTVESTTSTAPSTTTEDFVNNLTTLGTESTTISSESTTLSTESTTLSTESPTLSTRSDHFIS</sequence>
<feature type="compositionally biased region" description="Basic residues" evidence="1">
    <location>
        <begin position="477"/>
        <end position="486"/>
    </location>
</feature>
<feature type="signal peptide" evidence="2">
    <location>
        <begin position="1"/>
        <end position="18"/>
    </location>
</feature>
<evidence type="ECO:0000313" key="3">
    <source>
        <dbReference type="EMBL" id="CAG9863909.1"/>
    </source>
</evidence>
<evidence type="ECO:0000256" key="2">
    <source>
        <dbReference type="SAM" id="SignalP"/>
    </source>
</evidence>
<proteinExistence type="predicted"/>
<feature type="compositionally biased region" description="Polar residues" evidence="1">
    <location>
        <begin position="569"/>
        <end position="587"/>
    </location>
</feature>
<feature type="region of interest" description="Disordered" evidence="1">
    <location>
        <begin position="424"/>
        <end position="587"/>
    </location>
</feature>
<feature type="chain" id="PRO_5040160205" evidence="2">
    <location>
        <begin position="19"/>
        <end position="948"/>
    </location>
</feature>
<protein>
    <submittedName>
        <fullName evidence="3">Uncharacterized protein</fullName>
    </submittedName>
</protein>
<reference evidence="3" key="1">
    <citation type="submission" date="2022-01" db="EMBL/GenBank/DDBJ databases">
        <authorList>
            <person name="King R."/>
        </authorList>
    </citation>
    <scope>NUCLEOTIDE SEQUENCE</scope>
</reference>
<feature type="compositionally biased region" description="Polar residues" evidence="1">
    <location>
        <begin position="50"/>
        <end position="63"/>
    </location>
</feature>
<feature type="region of interest" description="Disordered" evidence="1">
    <location>
        <begin position="21"/>
        <end position="69"/>
    </location>
</feature>
<feature type="region of interest" description="Disordered" evidence="1">
    <location>
        <begin position="121"/>
        <end position="274"/>
    </location>
</feature>
<dbReference type="AlphaFoldDB" id="A0A9N9XSX8"/>
<feature type="compositionally biased region" description="Low complexity" evidence="1">
    <location>
        <begin position="180"/>
        <end position="191"/>
    </location>
</feature>
<feature type="compositionally biased region" description="Polar residues" evidence="1">
    <location>
        <begin position="226"/>
        <end position="243"/>
    </location>
</feature>
<dbReference type="Proteomes" id="UP001153712">
    <property type="component" value="Chromosome 7"/>
</dbReference>